<keyword evidence="2" id="KW-0812">Transmembrane</keyword>
<dbReference type="AlphaFoldDB" id="A0A498IXP7"/>
<dbReference type="PANTHER" id="PTHR36807">
    <property type="entry name" value="PHOSPHOGLYCOLATE PHOSPHATASE"/>
    <property type="match status" value="1"/>
</dbReference>
<evidence type="ECO:0000256" key="2">
    <source>
        <dbReference type="SAM" id="Phobius"/>
    </source>
</evidence>
<feature type="region of interest" description="Disordered" evidence="1">
    <location>
        <begin position="16"/>
        <end position="55"/>
    </location>
</feature>
<dbReference type="STRING" id="3750.A0A498IXP7"/>
<feature type="compositionally biased region" description="Polar residues" evidence="1">
    <location>
        <begin position="38"/>
        <end position="55"/>
    </location>
</feature>
<comment type="caution">
    <text evidence="3">The sequence shown here is derived from an EMBL/GenBank/DDBJ whole genome shotgun (WGS) entry which is preliminary data.</text>
</comment>
<organism evidence="3 4">
    <name type="scientific">Malus domestica</name>
    <name type="common">Apple</name>
    <name type="synonym">Pyrus malus</name>
    <dbReference type="NCBI Taxonomy" id="3750"/>
    <lineage>
        <taxon>Eukaryota</taxon>
        <taxon>Viridiplantae</taxon>
        <taxon>Streptophyta</taxon>
        <taxon>Embryophyta</taxon>
        <taxon>Tracheophyta</taxon>
        <taxon>Spermatophyta</taxon>
        <taxon>Magnoliopsida</taxon>
        <taxon>eudicotyledons</taxon>
        <taxon>Gunneridae</taxon>
        <taxon>Pentapetalae</taxon>
        <taxon>rosids</taxon>
        <taxon>fabids</taxon>
        <taxon>Rosales</taxon>
        <taxon>Rosaceae</taxon>
        <taxon>Amygdaloideae</taxon>
        <taxon>Maleae</taxon>
        <taxon>Malus</taxon>
    </lineage>
</organism>
<evidence type="ECO:0000256" key="1">
    <source>
        <dbReference type="SAM" id="MobiDB-lite"/>
    </source>
</evidence>
<dbReference type="Proteomes" id="UP000290289">
    <property type="component" value="Chromosome 10"/>
</dbReference>
<evidence type="ECO:0000313" key="3">
    <source>
        <dbReference type="EMBL" id="RXH87125.1"/>
    </source>
</evidence>
<dbReference type="InterPro" id="IPR022552">
    <property type="entry name" value="UPF_Ycf55"/>
</dbReference>
<dbReference type="Pfam" id="PF12452">
    <property type="entry name" value="DUF3685"/>
    <property type="match status" value="1"/>
</dbReference>
<keyword evidence="2" id="KW-0472">Membrane</keyword>
<dbReference type="PANTHER" id="PTHR36807:SF2">
    <property type="entry name" value="PHOSPHOGLYCOLATE PHOSPHATASE"/>
    <property type="match status" value="1"/>
</dbReference>
<dbReference type="EMBL" id="RDQH01000336">
    <property type="protein sequence ID" value="RXH87125.1"/>
    <property type="molecule type" value="Genomic_DNA"/>
</dbReference>
<sequence>MLQLITCRRNVTNAPPALSASTAPGMSAPLNGEPTPLTEVTPTASQVPVSSTPSMSVQPLNARANSLRNQTIAGPGIIVGGSGLPGKELTLRHQHYYIRRYYFSLFLELFDISMPLIRAIVDNVSKGYLFFLKCLIGRSLGLVYTGIRQSLRWK</sequence>
<keyword evidence="2" id="KW-1133">Transmembrane helix</keyword>
<evidence type="ECO:0000313" key="4">
    <source>
        <dbReference type="Proteomes" id="UP000290289"/>
    </source>
</evidence>
<gene>
    <name evidence="3" type="ORF">DVH24_028625</name>
</gene>
<protein>
    <submittedName>
        <fullName evidence="3">Uncharacterized protein</fullName>
    </submittedName>
</protein>
<feature type="transmembrane region" description="Helical" evidence="2">
    <location>
        <begin position="101"/>
        <end position="121"/>
    </location>
</feature>
<accession>A0A498IXP7</accession>
<name>A0A498IXP7_MALDO</name>
<keyword evidence="4" id="KW-1185">Reference proteome</keyword>
<reference evidence="3 4" key="1">
    <citation type="submission" date="2018-10" db="EMBL/GenBank/DDBJ databases">
        <title>A high-quality apple genome assembly.</title>
        <authorList>
            <person name="Hu J."/>
        </authorList>
    </citation>
    <scope>NUCLEOTIDE SEQUENCE [LARGE SCALE GENOMIC DNA]</scope>
    <source>
        <strain evidence="4">cv. HFTH1</strain>
        <tissue evidence="3">Young leaf</tissue>
    </source>
</reference>
<proteinExistence type="predicted"/>